<accession>A0ACB8Y0X8</accession>
<protein>
    <submittedName>
        <fullName evidence="1">Uncharacterized protein</fullName>
    </submittedName>
</protein>
<gene>
    <name evidence="1" type="ORF">L6452_36917</name>
</gene>
<evidence type="ECO:0000313" key="1">
    <source>
        <dbReference type="EMBL" id="KAI3677651.1"/>
    </source>
</evidence>
<dbReference type="Proteomes" id="UP001055879">
    <property type="component" value="Linkage Group LG14"/>
</dbReference>
<reference evidence="2" key="1">
    <citation type="journal article" date="2022" name="Mol. Ecol. Resour.">
        <title>The genomes of chicory, endive, great burdock and yacon provide insights into Asteraceae palaeo-polyploidization history and plant inulin production.</title>
        <authorList>
            <person name="Fan W."/>
            <person name="Wang S."/>
            <person name="Wang H."/>
            <person name="Wang A."/>
            <person name="Jiang F."/>
            <person name="Liu H."/>
            <person name="Zhao H."/>
            <person name="Xu D."/>
            <person name="Zhang Y."/>
        </authorList>
    </citation>
    <scope>NUCLEOTIDE SEQUENCE [LARGE SCALE GENOMIC DNA]</scope>
    <source>
        <strain evidence="2">cv. Niubang</strain>
    </source>
</reference>
<comment type="caution">
    <text evidence="1">The sequence shown here is derived from an EMBL/GenBank/DDBJ whole genome shotgun (WGS) entry which is preliminary data.</text>
</comment>
<evidence type="ECO:0000313" key="2">
    <source>
        <dbReference type="Proteomes" id="UP001055879"/>
    </source>
</evidence>
<reference evidence="1 2" key="2">
    <citation type="journal article" date="2022" name="Mol. Ecol. Resour.">
        <title>The genomes of chicory, endive, great burdock and yacon provide insights into Asteraceae paleo-polyploidization history and plant inulin production.</title>
        <authorList>
            <person name="Fan W."/>
            <person name="Wang S."/>
            <person name="Wang H."/>
            <person name="Wang A."/>
            <person name="Jiang F."/>
            <person name="Liu H."/>
            <person name="Zhao H."/>
            <person name="Xu D."/>
            <person name="Zhang Y."/>
        </authorList>
    </citation>
    <scope>NUCLEOTIDE SEQUENCE [LARGE SCALE GENOMIC DNA]</scope>
    <source>
        <strain evidence="2">cv. Niubang</strain>
    </source>
</reference>
<name>A0ACB8Y0X8_ARCLA</name>
<keyword evidence="2" id="KW-1185">Reference proteome</keyword>
<proteinExistence type="predicted"/>
<dbReference type="EMBL" id="CM042060">
    <property type="protein sequence ID" value="KAI3677651.1"/>
    <property type="molecule type" value="Genomic_DNA"/>
</dbReference>
<organism evidence="1 2">
    <name type="scientific">Arctium lappa</name>
    <name type="common">Greater burdock</name>
    <name type="synonym">Lappa major</name>
    <dbReference type="NCBI Taxonomy" id="4217"/>
    <lineage>
        <taxon>Eukaryota</taxon>
        <taxon>Viridiplantae</taxon>
        <taxon>Streptophyta</taxon>
        <taxon>Embryophyta</taxon>
        <taxon>Tracheophyta</taxon>
        <taxon>Spermatophyta</taxon>
        <taxon>Magnoliopsida</taxon>
        <taxon>eudicotyledons</taxon>
        <taxon>Gunneridae</taxon>
        <taxon>Pentapetalae</taxon>
        <taxon>asterids</taxon>
        <taxon>campanulids</taxon>
        <taxon>Asterales</taxon>
        <taxon>Asteraceae</taxon>
        <taxon>Carduoideae</taxon>
        <taxon>Cardueae</taxon>
        <taxon>Arctiinae</taxon>
        <taxon>Arctium</taxon>
    </lineage>
</organism>
<sequence length="268" mass="29487">MGSKSVEGLIESIPLQIYIQFLPQLPPLICSSMAEENGGTAATTTTTGNNEVEDAGSIKIKVSYGSNNFDVHISPQSTFGDLKKVIAKATGLEPEVQHLLFRGKAKDDNERLHMAGVKDNAKVIVMENSPSKDEDLPKVEEVKENIEEISRGVEAVKLVREENDQFAEQVASLEAVVCSGTQVSDKDFIFLTEMLMRQLLKLDGIDAEGEGRIQRKSEVRRVQSMVEKLDNLKARNSNPSTDVPETASGEPSSMESSTKVTEKWEVFE</sequence>